<dbReference type="SUPFAM" id="SSF51230">
    <property type="entry name" value="Single hybrid motif"/>
    <property type="match status" value="1"/>
</dbReference>
<dbReference type="Gene3D" id="2.40.50.100">
    <property type="match status" value="1"/>
</dbReference>
<name>A0A4Y9SR92_9BURK</name>
<comment type="caution">
    <text evidence="4">The sequence shown here is derived from an EMBL/GenBank/DDBJ whole genome shotgun (WGS) entry which is preliminary data.</text>
</comment>
<dbReference type="EMBL" id="SPUM01000132">
    <property type="protein sequence ID" value="TFW28975.1"/>
    <property type="molecule type" value="Genomic_DNA"/>
</dbReference>
<feature type="domain" description="AprE-like beta-barrel" evidence="3">
    <location>
        <begin position="309"/>
        <end position="399"/>
    </location>
</feature>
<feature type="coiled-coil region" evidence="1">
    <location>
        <begin position="195"/>
        <end position="229"/>
    </location>
</feature>
<dbReference type="PANTHER" id="PTHR30386">
    <property type="entry name" value="MEMBRANE FUSION SUBUNIT OF EMRAB-TOLC MULTIDRUG EFFLUX PUMP"/>
    <property type="match status" value="1"/>
</dbReference>
<dbReference type="Pfam" id="PF26002">
    <property type="entry name" value="Beta-barrel_AprE"/>
    <property type="match status" value="1"/>
</dbReference>
<dbReference type="InterPro" id="IPR058982">
    <property type="entry name" value="Beta-barrel_AprE"/>
</dbReference>
<keyword evidence="2" id="KW-0472">Membrane</keyword>
<dbReference type="PANTHER" id="PTHR30386:SF28">
    <property type="entry name" value="EXPORTED PROTEIN"/>
    <property type="match status" value="1"/>
</dbReference>
<dbReference type="Proteomes" id="UP000297258">
    <property type="component" value="Unassembled WGS sequence"/>
</dbReference>
<dbReference type="SUPFAM" id="SSF111369">
    <property type="entry name" value="HlyD-like secretion proteins"/>
    <property type="match status" value="1"/>
</dbReference>
<dbReference type="InterPro" id="IPR011053">
    <property type="entry name" value="Single_hybrid_motif"/>
</dbReference>
<dbReference type="OrthoDB" id="9775513at2"/>
<reference evidence="4 5" key="1">
    <citation type="submission" date="2019-03" db="EMBL/GenBank/DDBJ databases">
        <title>Draft genome of Massilia hortus sp. nov., a novel bacterial species of the Oxalobacteraceae family.</title>
        <authorList>
            <person name="Peta V."/>
            <person name="Raths R."/>
            <person name="Bucking H."/>
        </authorList>
    </citation>
    <scope>NUCLEOTIDE SEQUENCE [LARGE SCALE GENOMIC DNA]</scope>
    <source>
        <strain evidence="4 5">ONC3</strain>
    </source>
</reference>
<protein>
    <submittedName>
        <fullName evidence="4">HlyD family efflux transporter periplasmic adaptor subunit</fullName>
    </submittedName>
</protein>
<keyword evidence="1" id="KW-0175">Coiled coil</keyword>
<keyword evidence="5" id="KW-1185">Reference proteome</keyword>
<accession>A0A4Y9SR92</accession>
<dbReference type="AlphaFoldDB" id="A0A4Y9SR92"/>
<evidence type="ECO:0000256" key="1">
    <source>
        <dbReference type="SAM" id="Coils"/>
    </source>
</evidence>
<feature type="transmembrane region" description="Helical" evidence="2">
    <location>
        <begin position="33"/>
        <end position="54"/>
    </location>
</feature>
<gene>
    <name evidence="4" type="ORF">E4O92_19810</name>
</gene>
<sequence>MSSTPLFRSAAINANKVQWLGEIVQIRPLSFRVLTGITVAMALLVASFVAFGSYTKRSTVIGQLIPDAGQLRIYASQPGIVLEKHVREGQWIKKGEVLFVTSSERQSSTQHDIQANISRQVALRKQSLSDELRHTRQLQQDEASVLRKKIAGFQAEQANLINQIAGQRSRNDLAEAAVRRAAQLLAQGFISTEIYQQKQADFLEQRNRLKALERDQLNVQRELQSQQSELDSLPLRQQTQLAQIERLIASTDQEWTESEGKRLTAIIAHESGIASAVTAEIGQAVDGDKPLVSIIPDGSVLQAHLFAPSRAVGFIRPGDHVLLRYQAYPYQKFGHAHGVVATLSQVALSARELADTPVSAISSNEPFYRITVSLASQTITAYGKPLPLQAGMLVDADILHERRKLYEWVFEPLYSLTGKL</sequence>
<dbReference type="InterPro" id="IPR050739">
    <property type="entry name" value="MFP"/>
</dbReference>
<keyword evidence="2" id="KW-1133">Transmembrane helix</keyword>
<keyword evidence="2" id="KW-0812">Transmembrane</keyword>
<proteinExistence type="predicted"/>
<evidence type="ECO:0000259" key="3">
    <source>
        <dbReference type="Pfam" id="PF26002"/>
    </source>
</evidence>
<evidence type="ECO:0000313" key="5">
    <source>
        <dbReference type="Proteomes" id="UP000297258"/>
    </source>
</evidence>
<dbReference type="PRINTS" id="PR01490">
    <property type="entry name" value="RTXTOXIND"/>
</dbReference>
<organism evidence="4 5">
    <name type="scientific">Massilia horti</name>
    <dbReference type="NCBI Taxonomy" id="2562153"/>
    <lineage>
        <taxon>Bacteria</taxon>
        <taxon>Pseudomonadati</taxon>
        <taxon>Pseudomonadota</taxon>
        <taxon>Betaproteobacteria</taxon>
        <taxon>Burkholderiales</taxon>
        <taxon>Oxalobacteraceae</taxon>
        <taxon>Telluria group</taxon>
        <taxon>Massilia</taxon>
    </lineage>
</organism>
<evidence type="ECO:0000313" key="4">
    <source>
        <dbReference type="EMBL" id="TFW28975.1"/>
    </source>
</evidence>
<evidence type="ECO:0000256" key="2">
    <source>
        <dbReference type="SAM" id="Phobius"/>
    </source>
</evidence>